<dbReference type="PROSITE" id="PS50893">
    <property type="entry name" value="ABC_TRANSPORTER_2"/>
    <property type="match status" value="1"/>
</dbReference>
<evidence type="ECO:0000313" key="6">
    <source>
        <dbReference type="Proteomes" id="UP000604046"/>
    </source>
</evidence>
<dbReference type="CDD" id="cd03221">
    <property type="entry name" value="ABCF_EF-3"/>
    <property type="match status" value="1"/>
</dbReference>
<accession>A0A812V207</accession>
<feature type="domain" description="ABC transporter" evidence="4">
    <location>
        <begin position="202"/>
        <end position="429"/>
    </location>
</feature>
<dbReference type="AlphaFoldDB" id="A0A812V207"/>
<protein>
    <submittedName>
        <fullName evidence="5">AbcF2 protein</fullName>
    </submittedName>
</protein>
<dbReference type="SMART" id="SM00382">
    <property type="entry name" value="AAA"/>
    <property type="match status" value="1"/>
</dbReference>
<gene>
    <name evidence="5" type="primary">abcF2</name>
    <name evidence="5" type="ORF">SNAT2548_LOCUS33717</name>
</gene>
<dbReference type="Pfam" id="PF00005">
    <property type="entry name" value="ABC_tran"/>
    <property type="match status" value="2"/>
</dbReference>
<dbReference type="PANTHER" id="PTHR19211">
    <property type="entry name" value="ATP-BINDING TRANSPORT PROTEIN-RELATED"/>
    <property type="match status" value="1"/>
</dbReference>
<dbReference type="GO" id="GO:0005524">
    <property type="term" value="F:ATP binding"/>
    <property type="evidence" value="ECO:0007669"/>
    <property type="project" value="UniProtKB-KW"/>
</dbReference>
<dbReference type="FunFam" id="3.40.50.300:FF:000011">
    <property type="entry name" value="Putative ABC transporter ATP-binding component"/>
    <property type="match status" value="1"/>
</dbReference>
<dbReference type="InterPro" id="IPR050611">
    <property type="entry name" value="ABCF"/>
</dbReference>
<evidence type="ECO:0000259" key="4">
    <source>
        <dbReference type="PROSITE" id="PS50893"/>
    </source>
</evidence>
<dbReference type="OrthoDB" id="2110130at2759"/>
<keyword evidence="6" id="KW-1185">Reference proteome</keyword>
<dbReference type="FunFam" id="3.40.50.300:FF:000104">
    <property type="entry name" value="ATP-binding cassette sub-family F member 3"/>
    <property type="match status" value="1"/>
</dbReference>
<dbReference type="Pfam" id="PF12848">
    <property type="entry name" value="ABC_tran_Xtn"/>
    <property type="match status" value="1"/>
</dbReference>
<dbReference type="SUPFAM" id="SSF52540">
    <property type="entry name" value="P-loop containing nucleoside triphosphate hydrolases"/>
    <property type="match status" value="2"/>
</dbReference>
<dbReference type="PANTHER" id="PTHR19211:SF15">
    <property type="entry name" value="ATP-BINDING CASSETTE SUB-FAMILY F MEMBER 2"/>
    <property type="match status" value="1"/>
</dbReference>
<dbReference type="EMBL" id="CAJNDS010002774">
    <property type="protein sequence ID" value="CAE7592293.1"/>
    <property type="molecule type" value="Genomic_DNA"/>
</dbReference>
<dbReference type="Proteomes" id="UP000604046">
    <property type="component" value="Unassembled WGS sequence"/>
</dbReference>
<dbReference type="InterPro" id="IPR027417">
    <property type="entry name" value="P-loop_NTPase"/>
</dbReference>
<keyword evidence="3" id="KW-0067">ATP-binding</keyword>
<dbReference type="Gene3D" id="3.40.50.300">
    <property type="entry name" value="P-loop containing nucleotide triphosphate hydrolases"/>
    <property type="match status" value="2"/>
</dbReference>
<reference evidence="5" key="1">
    <citation type="submission" date="2021-02" db="EMBL/GenBank/DDBJ databases">
        <authorList>
            <person name="Dougan E. K."/>
            <person name="Rhodes N."/>
            <person name="Thang M."/>
            <person name="Chan C."/>
        </authorList>
    </citation>
    <scope>NUCLEOTIDE SEQUENCE</scope>
</reference>
<name>A0A812V207_9DINO</name>
<evidence type="ECO:0000256" key="1">
    <source>
        <dbReference type="ARBA" id="ARBA00022737"/>
    </source>
</evidence>
<keyword evidence="2" id="KW-0547">Nucleotide-binding</keyword>
<evidence type="ECO:0000256" key="3">
    <source>
        <dbReference type="ARBA" id="ARBA00022840"/>
    </source>
</evidence>
<evidence type="ECO:0000256" key="2">
    <source>
        <dbReference type="ARBA" id="ARBA00022741"/>
    </source>
</evidence>
<dbReference type="InterPro" id="IPR003593">
    <property type="entry name" value="AAA+_ATPase"/>
</dbReference>
<proteinExistence type="predicted"/>
<dbReference type="GO" id="GO:0016887">
    <property type="term" value="F:ATP hydrolysis activity"/>
    <property type="evidence" value="ECO:0007669"/>
    <property type="project" value="InterPro"/>
</dbReference>
<sequence length="431" mass="48897">MDPSTFEPRACELLHGLGFTPQMMQKATKDMSGGWRMRVALAQALFVEPMLLILDEPTNHLDLGACVWLEEYLSRYPNTLLFTSHSEDFMNGVCTNIMQLTQKGTLVVWGGNYDQYIKTRTEVEKNQLTKYKKEQDDIKHLQEFIRSCGTYANLRVQAESKQKIIDKMVEAGLTEKPMPDPSYERRARFSFPDSEKISPPVMAFASVSFSYSGKKEDHLYEKLELGVDLDSRIALVGPNGAGKSTLLKLMLQQIEPTEGEVKRSGKLRIGHYNQHSEAVLDLEATPLQFLKDLYPEGIVTISGKKKMEDPEWRGKLGSFGITGDFQTRKMKTMSDAPPHKMVMLLMALVNPHVLLLDEPTNHLDMQCIDALAKAINKFSGGVVLVSHDFRLISQVAKEIWVCDKKTVSKWEGDIQSYKKHLKKEVMKKFKA</sequence>
<dbReference type="InterPro" id="IPR032781">
    <property type="entry name" value="ABC_tran_Xtn"/>
</dbReference>
<organism evidence="5 6">
    <name type="scientific">Symbiodinium natans</name>
    <dbReference type="NCBI Taxonomy" id="878477"/>
    <lineage>
        <taxon>Eukaryota</taxon>
        <taxon>Sar</taxon>
        <taxon>Alveolata</taxon>
        <taxon>Dinophyceae</taxon>
        <taxon>Suessiales</taxon>
        <taxon>Symbiodiniaceae</taxon>
        <taxon>Symbiodinium</taxon>
    </lineage>
</organism>
<dbReference type="InterPro" id="IPR003439">
    <property type="entry name" value="ABC_transporter-like_ATP-bd"/>
</dbReference>
<comment type="caution">
    <text evidence="5">The sequence shown here is derived from an EMBL/GenBank/DDBJ whole genome shotgun (WGS) entry which is preliminary data.</text>
</comment>
<keyword evidence="1" id="KW-0677">Repeat</keyword>
<evidence type="ECO:0000313" key="5">
    <source>
        <dbReference type="EMBL" id="CAE7592293.1"/>
    </source>
</evidence>